<dbReference type="SUPFAM" id="SSF51905">
    <property type="entry name" value="FAD/NAD(P)-binding domain"/>
    <property type="match status" value="2"/>
</dbReference>
<comment type="function">
    <text evidence="1">Putative FAD-dependent oxidoreductase.</text>
</comment>
<dbReference type="PANTHER" id="PTHR43735">
    <property type="entry name" value="APOPTOSIS-INDUCING FACTOR 1"/>
    <property type="match status" value="1"/>
</dbReference>
<protein>
    <recommendedName>
        <fullName evidence="2">FAD/NAD(P)-binding domain-containing protein</fullName>
    </recommendedName>
</protein>
<dbReference type="AlphaFoldDB" id="A0AAD3SI84"/>
<comment type="caution">
    <text evidence="3">The sequence shown here is derived from an EMBL/GenBank/DDBJ whole genome shotgun (WGS) entry which is preliminary data.</text>
</comment>
<dbReference type="EMBL" id="BSYO01000010">
    <property type="protein sequence ID" value="GMH11139.1"/>
    <property type="molecule type" value="Genomic_DNA"/>
</dbReference>
<dbReference type="InterPro" id="IPR023753">
    <property type="entry name" value="FAD/NAD-binding_dom"/>
</dbReference>
<evidence type="ECO:0000256" key="1">
    <source>
        <dbReference type="ARBA" id="ARBA00057036"/>
    </source>
</evidence>
<evidence type="ECO:0000259" key="2">
    <source>
        <dbReference type="Pfam" id="PF07992"/>
    </source>
</evidence>
<dbReference type="GO" id="GO:0004174">
    <property type="term" value="F:electron-transferring-flavoprotein dehydrogenase activity"/>
    <property type="evidence" value="ECO:0007669"/>
    <property type="project" value="TreeGrafter"/>
</dbReference>
<dbReference type="GO" id="GO:0005737">
    <property type="term" value="C:cytoplasm"/>
    <property type="evidence" value="ECO:0007669"/>
    <property type="project" value="TreeGrafter"/>
</dbReference>
<dbReference type="InterPro" id="IPR036188">
    <property type="entry name" value="FAD/NAD-bd_sf"/>
</dbReference>
<dbReference type="Pfam" id="PF07992">
    <property type="entry name" value="Pyr_redox_2"/>
    <property type="match status" value="1"/>
</dbReference>
<dbReference type="PANTHER" id="PTHR43735:SF26">
    <property type="entry name" value="APOPTOSIS-INDUCING FACTOR HOMOLOG B-LIKE"/>
    <property type="match status" value="1"/>
</dbReference>
<gene>
    <name evidence="3" type="ORF">Nepgr_012980</name>
</gene>
<feature type="domain" description="FAD/NAD(P)-binding" evidence="2">
    <location>
        <begin position="12"/>
        <end position="285"/>
    </location>
</feature>
<dbReference type="GO" id="GO:0050660">
    <property type="term" value="F:flavin adenine dinucleotide binding"/>
    <property type="evidence" value="ECO:0007669"/>
    <property type="project" value="TreeGrafter"/>
</dbReference>
<evidence type="ECO:0000313" key="3">
    <source>
        <dbReference type="EMBL" id="GMH11139.1"/>
    </source>
</evidence>
<name>A0AAD3SI84_NEPGR</name>
<evidence type="ECO:0000313" key="4">
    <source>
        <dbReference type="Proteomes" id="UP001279734"/>
    </source>
</evidence>
<dbReference type="Proteomes" id="UP001279734">
    <property type="component" value="Unassembled WGS sequence"/>
</dbReference>
<reference evidence="3" key="1">
    <citation type="submission" date="2023-05" db="EMBL/GenBank/DDBJ databases">
        <title>Nepenthes gracilis genome sequencing.</title>
        <authorList>
            <person name="Fukushima K."/>
        </authorList>
    </citation>
    <scope>NUCLEOTIDE SEQUENCE</scope>
    <source>
        <strain evidence="3">SING2019-196</strain>
    </source>
</reference>
<dbReference type="Gene3D" id="3.50.50.100">
    <property type="match status" value="1"/>
</dbReference>
<dbReference type="FunFam" id="3.50.50.100:FF:000006">
    <property type="entry name" value="apoptosis-inducing factor 2"/>
    <property type="match status" value="1"/>
</dbReference>
<proteinExistence type="predicted"/>
<sequence>MAAAGEEGWRQRLVVVGGGVAGALVAKSLQFDSDVTLIDSKEYFEIPWAELRTMVEPSFGKRTVINHEDYLNNVRIIASKAVNISSTDVYTEDGCQVPYDYLVIATGHLDHVPKTKPERLNQYQSEYEKIKAARSILIVGGGPTGVELAGEIAVDFPDKKVTLVHSGPRLMEFIGPNASNKTLDWLRAKGVEVKLERSVNLQSLSAGSGKYQTSAGEMIEADCHFLCIGKPLGSSWLKGTTLEANLDKNGRLMVDEHLRVKGHKNIFAIGDITDIQEIKQGFLAQQHASKAAKNLQILLAGGNESKMVTYKPFGSAVAIVSLGRKEGVAQFPFSITMIGRVPGMIKSKDLFVGKTRKQLGLDPNGV</sequence>
<accession>A0AAD3SI84</accession>
<keyword evidence="4" id="KW-1185">Reference proteome</keyword>
<organism evidence="3 4">
    <name type="scientific">Nepenthes gracilis</name>
    <name type="common">Slender pitcher plant</name>
    <dbReference type="NCBI Taxonomy" id="150966"/>
    <lineage>
        <taxon>Eukaryota</taxon>
        <taxon>Viridiplantae</taxon>
        <taxon>Streptophyta</taxon>
        <taxon>Embryophyta</taxon>
        <taxon>Tracheophyta</taxon>
        <taxon>Spermatophyta</taxon>
        <taxon>Magnoliopsida</taxon>
        <taxon>eudicotyledons</taxon>
        <taxon>Gunneridae</taxon>
        <taxon>Pentapetalae</taxon>
        <taxon>Caryophyllales</taxon>
        <taxon>Nepenthaceae</taxon>
        <taxon>Nepenthes</taxon>
    </lineage>
</organism>
<dbReference type="PRINTS" id="PR00368">
    <property type="entry name" value="FADPNR"/>
</dbReference>